<accession>A0A853IXH0</accession>
<comment type="caution">
    <text evidence="1">The sequence shown here is derived from an EMBL/GenBank/DDBJ whole genome shotgun (WGS) entry which is preliminary data.</text>
</comment>
<dbReference type="AlphaFoldDB" id="A0A853IXH0"/>
<gene>
    <name evidence="1" type="ORF">H0I39_07165</name>
</gene>
<protein>
    <recommendedName>
        <fullName evidence="3">Helix-turn-helix domain-containing protein</fullName>
    </recommendedName>
</protein>
<evidence type="ECO:0000313" key="2">
    <source>
        <dbReference type="Proteomes" id="UP000589716"/>
    </source>
</evidence>
<organism evidence="1 2">
    <name type="scientific">Ottowia beijingensis</name>
    <dbReference type="NCBI Taxonomy" id="1207057"/>
    <lineage>
        <taxon>Bacteria</taxon>
        <taxon>Pseudomonadati</taxon>
        <taxon>Pseudomonadota</taxon>
        <taxon>Betaproteobacteria</taxon>
        <taxon>Burkholderiales</taxon>
        <taxon>Comamonadaceae</taxon>
        <taxon>Ottowia</taxon>
    </lineage>
</organism>
<keyword evidence="2" id="KW-1185">Reference proteome</keyword>
<dbReference type="Proteomes" id="UP000589716">
    <property type="component" value="Unassembled WGS sequence"/>
</dbReference>
<name>A0A853IXH0_9BURK</name>
<dbReference type="RefSeq" id="WP_180550053.1">
    <property type="nucleotide sequence ID" value="NZ_JACCKX010000001.1"/>
</dbReference>
<reference evidence="1 2" key="1">
    <citation type="submission" date="2020-07" db="EMBL/GenBank/DDBJ databases">
        <authorList>
            <person name="Maaloum M."/>
        </authorList>
    </citation>
    <scope>NUCLEOTIDE SEQUENCE [LARGE SCALE GENOMIC DNA]</scope>
    <source>
        <strain evidence="1 2">GCS-AN-3</strain>
    </source>
</reference>
<proteinExistence type="predicted"/>
<evidence type="ECO:0000313" key="1">
    <source>
        <dbReference type="EMBL" id="NZA01598.1"/>
    </source>
</evidence>
<sequence>MQKMMMNETELAARWNLSPKTLQRWRSEGRGPRYMKMSKRVVYPIDEVFDFESRALHSATWARATDVVFPDGSKLMDAREISYVTALPLYVFTQKQVREALGIPHRRVEKLIRFDYEEVIAWAKRWSQDAEDQGIHAKIDPGEQRRSLQQALASLPV</sequence>
<dbReference type="EMBL" id="JACCKX010000001">
    <property type="protein sequence ID" value="NZA01598.1"/>
    <property type="molecule type" value="Genomic_DNA"/>
</dbReference>
<dbReference type="InterPro" id="IPR009061">
    <property type="entry name" value="DNA-bd_dom_put_sf"/>
</dbReference>
<dbReference type="SUPFAM" id="SSF46955">
    <property type="entry name" value="Putative DNA-binding domain"/>
    <property type="match status" value="1"/>
</dbReference>
<evidence type="ECO:0008006" key="3">
    <source>
        <dbReference type="Google" id="ProtNLM"/>
    </source>
</evidence>